<organism evidence="1 2">
    <name type="scientific">Halomarina oriensis</name>
    <dbReference type="NCBI Taxonomy" id="671145"/>
    <lineage>
        <taxon>Archaea</taxon>
        <taxon>Methanobacteriati</taxon>
        <taxon>Methanobacteriota</taxon>
        <taxon>Stenosarchaea group</taxon>
        <taxon>Halobacteria</taxon>
        <taxon>Halobacteriales</taxon>
        <taxon>Natronomonadaceae</taxon>
        <taxon>Halomarina</taxon>
    </lineage>
</organism>
<evidence type="ECO:0000313" key="1">
    <source>
        <dbReference type="EMBL" id="MWG32981.1"/>
    </source>
</evidence>
<reference evidence="1 2" key="1">
    <citation type="submission" date="2019-12" db="EMBL/GenBank/DDBJ databases">
        <title>Halocatena pleomorpha gen. nov. sp. nov., an extremely halophilic archaeon of family Halobacteriaceae isolated from saltpan soil.</title>
        <authorList>
            <person name="Pal Y."/>
            <person name="Verma A."/>
            <person name="Krishnamurthi S."/>
            <person name="Kumar P."/>
        </authorList>
    </citation>
    <scope>NUCLEOTIDE SEQUENCE [LARGE SCALE GENOMIC DNA]</scope>
    <source>
        <strain evidence="1 2">JCM 16495</strain>
    </source>
</reference>
<evidence type="ECO:0000313" key="2">
    <source>
        <dbReference type="Proteomes" id="UP000451471"/>
    </source>
</evidence>
<dbReference type="Proteomes" id="UP000451471">
    <property type="component" value="Unassembled WGS sequence"/>
</dbReference>
<name>A0A6B0GGW0_9EURY</name>
<dbReference type="RefSeq" id="WP_158202707.1">
    <property type="nucleotide sequence ID" value="NZ_WSZK01000001.1"/>
</dbReference>
<accession>A0A6B0GGW0</accession>
<evidence type="ECO:0008006" key="3">
    <source>
        <dbReference type="Google" id="ProtNLM"/>
    </source>
</evidence>
<keyword evidence="2" id="KW-1185">Reference proteome</keyword>
<dbReference type="EMBL" id="WSZK01000001">
    <property type="protein sequence ID" value="MWG32981.1"/>
    <property type="molecule type" value="Genomic_DNA"/>
</dbReference>
<proteinExistence type="predicted"/>
<protein>
    <recommendedName>
        <fullName evidence="3">Ribbon-helix-helix protein, CopG family</fullName>
    </recommendedName>
</protein>
<gene>
    <name evidence="1" type="ORF">GQS65_00475</name>
</gene>
<sequence length="82" mass="9186">MTSSMTLELPDDRHDRLRRLVEATGERTKAGALDVAVKHYLADLRNKEAVVDDLPADVVDDLSTPFLPLERETSVGRSRPEK</sequence>
<dbReference type="AlphaFoldDB" id="A0A6B0GGW0"/>
<comment type="caution">
    <text evidence="1">The sequence shown here is derived from an EMBL/GenBank/DDBJ whole genome shotgun (WGS) entry which is preliminary data.</text>
</comment>